<organism evidence="3 4">
    <name type="scientific">Toxocara canis</name>
    <name type="common">Canine roundworm</name>
    <dbReference type="NCBI Taxonomy" id="6265"/>
    <lineage>
        <taxon>Eukaryota</taxon>
        <taxon>Metazoa</taxon>
        <taxon>Ecdysozoa</taxon>
        <taxon>Nematoda</taxon>
        <taxon>Chromadorea</taxon>
        <taxon>Rhabditida</taxon>
        <taxon>Spirurina</taxon>
        <taxon>Ascaridomorpha</taxon>
        <taxon>Ascaridoidea</taxon>
        <taxon>Toxocaridae</taxon>
        <taxon>Toxocara</taxon>
    </lineage>
</organism>
<evidence type="ECO:0000256" key="1">
    <source>
        <dbReference type="SAM" id="MobiDB-lite"/>
    </source>
</evidence>
<reference evidence="4" key="1">
    <citation type="submission" date="2016-06" db="UniProtKB">
        <authorList>
            <consortium name="WormBaseParasite"/>
        </authorList>
    </citation>
    <scope>IDENTIFICATION</scope>
</reference>
<protein>
    <submittedName>
        <fullName evidence="2 4">Uncharacterized protein</fullName>
    </submittedName>
</protein>
<dbReference type="Proteomes" id="UP000050794">
    <property type="component" value="Unassembled WGS sequence"/>
</dbReference>
<dbReference type="EMBL" id="UYWY01004901">
    <property type="protein sequence ID" value="VDM29369.1"/>
    <property type="molecule type" value="Genomic_DNA"/>
</dbReference>
<accession>A0A183U582</accession>
<gene>
    <name evidence="2" type="ORF">TCNE_LOCUS3652</name>
</gene>
<feature type="region of interest" description="Disordered" evidence="1">
    <location>
        <begin position="21"/>
        <end position="45"/>
    </location>
</feature>
<reference evidence="2 3" key="2">
    <citation type="submission" date="2018-11" db="EMBL/GenBank/DDBJ databases">
        <authorList>
            <consortium name="Pathogen Informatics"/>
        </authorList>
    </citation>
    <scope>NUCLEOTIDE SEQUENCE [LARGE SCALE GENOMIC DNA]</scope>
</reference>
<proteinExistence type="predicted"/>
<evidence type="ECO:0000313" key="3">
    <source>
        <dbReference type="Proteomes" id="UP000050794"/>
    </source>
</evidence>
<dbReference type="AlphaFoldDB" id="A0A183U582"/>
<sequence>MDTTQIVGEFGWQHNTDFLPKAASTPMPRSGLHAPQEADGESKLSMSTDFSTTANVFGQAECSVSCRLFILLLLSRSLLVSLSPSSFRCSLRDTENILIRYFVGTTIAKM</sequence>
<dbReference type="WBParaSite" id="TCNE_0000365201-mRNA-1">
    <property type="protein sequence ID" value="TCNE_0000365201-mRNA-1"/>
    <property type="gene ID" value="TCNE_0000365201"/>
</dbReference>
<keyword evidence="3" id="KW-1185">Reference proteome</keyword>
<name>A0A183U582_TOXCA</name>
<evidence type="ECO:0000313" key="4">
    <source>
        <dbReference type="WBParaSite" id="TCNE_0000365201-mRNA-1"/>
    </source>
</evidence>
<evidence type="ECO:0000313" key="2">
    <source>
        <dbReference type="EMBL" id="VDM29369.1"/>
    </source>
</evidence>